<dbReference type="AlphaFoldDB" id="A0A3P1Z200"/>
<dbReference type="RefSeq" id="WP_124789546.1">
    <property type="nucleotide sequence ID" value="NZ_RQYN01000010.1"/>
</dbReference>
<proteinExistence type="predicted"/>
<protein>
    <submittedName>
        <fullName evidence="1">Uncharacterized protein</fullName>
    </submittedName>
</protein>
<reference evidence="1 2" key="1">
    <citation type="submission" date="2018-11" db="EMBL/GenBank/DDBJ databases">
        <title>Genomes From Bacteria Associated with the Canine Oral Cavity: a Test Case for Automated Genome-Based Taxonomic Assignment.</title>
        <authorList>
            <person name="Coil D.A."/>
            <person name="Jospin G."/>
            <person name="Darling A.E."/>
            <person name="Wallis C."/>
            <person name="Davis I.J."/>
            <person name="Harris S."/>
            <person name="Eisen J.A."/>
            <person name="Holcombe L.J."/>
            <person name="O'Flynn C."/>
        </authorList>
    </citation>
    <scope>NUCLEOTIDE SEQUENCE [LARGE SCALE GENOMIC DNA]</scope>
    <source>
        <strain evidence="1 2">OH1426_COT-023</strain>
    </source>
</reference>
<sequence>MCYDLSSKLDKVVALVMQNQAEKAIALMESGGFDKHLLDDIGCCESSLPLYKLSMCNAILLNDDNWTKKFFPIVERNRIGCKKLLDYWEKQWKYPIGVPLDFGMYQSECAHFNDWDWDMESLLDGNMSELMALGYNEAEVEFCYAVLTYKSDLIQKHIEKRTNPDVYISGTVPFGKGRYDDGVSYNALECCSTFCCDAFDCYGLAGLWSSTQDQQIRAKDVHLLLEAAAYCDLEKKLKKLK</sequence>
<dbReference type="Proteomes" id="UP000279860">
    <property type="component" value="Unassembled WGS sequence"/>
</dbReference>
<evidence type="ECO:0000313" key="1">
    <source>
        <dbReference type="EMBL" id="RRD77264.1"/>
    </source>
</evidence>
<gene>
    <name evidence="1" type="ORF">EII41_04155</name>
</gene>
<name>A0A3P1Z200_TANFO</name>
<dbReference type="EMBL" id="RQYN01000010">
    <property type="protein sequence ID" value="RRD77264.1"/>
    <property type="molecule type" value="Genomic_DNA"/>
</dbReference>
<comment type="caution">
    <text evidence="1">The sequence shown here is derived from an EMBL/GenBank/DDBJ whole genome shotgun (WGS) entry which is preliminary data.</text>
</comment>
<accession>A0A3P1Z200</accession>
<organism evidence="1 2">
    <name type="scientific">Tannerella forsythia</name>
    <name type="common">Bacteroides forsythus</name>
    <dbReference type="NCBI Taxonomy" id="28112"/>
    <lineage>
        <taxon>Bacteria</taxon>
        <taxon>Pseudomonadati</taxon>
        <taxon>Bacteroidota</taxon>
        <taxon>Bacteroidia</taxon>
        <taxon>Bacteroidales</taxon>
        <taxon>Tannerellaceae</taxon>
        <taxon>Tannerella</taxon>
    </lineage>
</organism>
<evidence type="ECO:0000313" key="2">
    <source>
        <dbReference type="Proteomes" id="UP000279860"/>
    </source>
</evidence>